<protein>
    <submittedName>
        <fullName evidence="3">Amidohydrolase</fullName>
    </submittedName>
</protein>
<dbReference type="Gene3D" id="2.30.40.10">
    <property type="entry name" value="Urease, subunit C, domain 1"/>
    <property type="match status" value="1"/>
</dbReference>
<dbReference type="AlphaFoldDB" id="A0A5R9BK40"/>
<accession>A0A5R9BK40</accession>
<dbReference type="PANTHER" id="PTHR43794:SF11">
    <property type="entry name" value="AMIDOHYDROLASE-RELATED DOMAIN-CONTAINING PROTEIN"/>
    <property type="match status" value="1"/>
</dbReference>
<organism evidence="3 4">
    <name type="scientific">Nesterenkonia salmonea</name>
    <dbReference type="NCBI Taxonomy" id="1804987"/>
    <lineage>
        <taxon>Bacteria</taxon>
        <taxon>Bacillati</taxon>
        <taxon>Actinomycetota</taxon>
        <taxon>Actinomycetes</taxon>
        <taxon>Micrococcales</taxon>
        <taxon>Micrococcaceae</taxon>
        <taxon>Nesterenkonia</taxon>
    </lineage>
</organism>
<dbReference type="InterPro" id="IPR006680">
    <property type="entry name" value="Amidohydro-rel"/>
</dbReference>
<keyword evidence="1 3" id="KW-0378">Hydrolase</keyword>
<dbReference type="Pfam" id="PF01979">
    <property type="entry name" value="Amidohydro_1"/>
    <property type="match status" value="1"/>
</dbReference>
<evidence type="ECO:0000313" key="4">
    <source>
        <dbReference type="Proteomes" id="UP000310458"/>
    </source>
</evidence>
<name>A0A5R9BK40_9MICC</name>
<dbReference type="Gene3D" id="3.20.20.140">
    <property type="entry name" value="Metal-dependent hydrolases"/>
    <property type="match status" value="1"/>
</dbReference>
<sequence length="478" mass="52976">MITRYNAPWIIAYKSAVDGQDGGHRLLRDGCVVVQDDRILYVGQEFNGHVDATVNTESVIAPGFVSTHAHLQESPVDKSLAEDSERRQFYSSTLADILPPKAMALDVQGQHASVTFSIAELLLSGCTTVLQMGSEAEFFAEQAERHGIRAYVGHSYRSGRWLTRDGKRVEYEWDERAGWEGFQHAVDLADSVNLDNGRIQGAFYPAQVDTCTEDLLMASAEAATERGLPVTTHAAQSVFEFQEMTQRHGRTPVEWLYDIGFLAHKPVLGHVIFTTGNSWVNFPGDDLGLLAETGATVAYNAWVFARNGIALESFKKYRDRGVRISLGTDTVAQSMIESCRWTSVIGKIIEKHSHAVTAGEVFAAATIEGAEALGRTDLGRICEQAKADLVFWRTDTLSMQPLRDPIRNIVYYAQPTDVETVLVDGKVVVDDGAVPTIDVKKSAAAVQDASERIWERWPQHDWAGRGVEEHFPLSYPRF</sequence>
<dbReference type="SUPFAM" id="SSF51556">
    <property type="entry name" value="Metallo-dependent hydrolases"/>
    <property type="match status" value="1"/>
</dbReference>
<dbReference type="GO" id="GO:0016810">
    <property type="term" value="F:hydrolase activity, acting on carbon-nitrogen (but not peptide) bonds"/>
    <property type="evidence" value="ECO:0007669"/>
    <property type="project" value="InterPro"/>
</dbReference>
<evidence type="ECO:0000313" key="3">
    <source>
        <dbReference type="EMBL" id="TLQ01044.1"/>
    </source>
</evidence>
<dbReference type="PANTHER" id="PTHR43794">
    <property type="entry name" value="AMINOHYDROLASE SSNA-RELATED"/>
    <property type="match status" value="1"/>
</dbReference>
<dbReference type="SUPFAM" id="SSF51338">
    <property type="entry name" value="Composite domain of metallo-dependent hydrolases"/>
    <property type="match status" value="2"/>
</dbReference>
<proteinExistence type="predicted"/>
<gene>
    <name evidence="3" type="ORF">FEF26_00970</name>
</gene>
<reference evidence="3 4" key="1">
    <citation type="submission" date="2019-05" db="EMBL/GenBank/DDBJ databases">
        <title>Nesterenkonia sp. GY074 isolated from the Southern Atlantic Ocean.</title>
        <authorList>
            <person name="Zhang G."/>
        </authorList>
    </citation>
    <scope>NUCLEOTIDE SEQUENCE [LARGE SCALE GENOMIC DNA]</scope>
    <source>
        <strain evidence="3 4">GY074</strain>
    </source>
</reference>
<evidence type="ECO:0000259" key="2">
    <source>
        <dbReference type="Pfam" id="PF01979"/>
    </source>
</evidence>
<dbReference type="InterPro" id="IPR032466">
    <property type="entry name" value="Metal_Hydrolase"/>
</dbReference>
<dbReference type="InterPro" id="IPR011059">
    <property type="entry name" value="Metal-dep_hydrolase_composite"/>
</dbReference>
<dbReference type="OrthoDB" id="3204583at2"/>
<keyword evidence="4" id="KW-1185">Reference proteome</keyword>
<evidence type="ECO:0000256" key="1">
    <source>
        <dbReference type="ARBA" id="ARBA00022801"/>
    </source>
</evidence>
<feature type="domain" description="Amidohydrolase-related" evidence="2">
    <location>
        <begin position="60"/>
        <end position="428"/>
    </location>
</feature>
<dbReference type="EMBL" id="VAVZ01000002">
    <property type="protein sequence ID" value="TLQ01044.1"/>
    <property type="molecule type" value="Genomic_DNA"/>
</dbReference>
<dbReference type="InterPro" id="IPR050287">
    <property type="entry name" value="MTA/SAH_deaminase"/>
</dbReference>
<comment type="caution">
    <text evidence="3">The sequence shown here is derived from an EMBL/GenBank/DDBJ whole genome shotgun (WGS) entry which is preliminary data.</text>
</comment>
<dbReference type="Proteomes" id="UP000310458">
    <property type="component" value="Unassembled WGS sequence"/>
</dbReference>
<dbReference type="RefSeq" id="WP_138251669.1">
    <property type="nucleotide sequence ID" value="NZ_VAVZ01000002.1"/>
</dbReference>